<organism evidence="1 2">
    <name type="scientific">Eumeta variegata</name>
    <name type="common">Bagworm moth</name>
    <name type="synonym">Eumeta japonica</name>
    <dbReference type="NCBI Taxonomy" id="151549"/>
    <lineage>
        <taxon>Eukaryota</taxon>
        <taxon>Metazoa</taxon>
        <taxon>Ecdysozoa</taxon>
        <taxon>Arthropoda</taxon>
        <taxon>Hexapoda</taxon>
        <taxon>Insecta</taxon>
        <taxon>Pterygota</taxon>
        <taxon>Neoptera</taxon>
        <taxon>Endopterygota</taxon>
        <taxon>Lepidoptera</taxon>
        <taxon>Glossata</taxon>
        <taxon>Ditrysia</taxon>
        <taxon>Tineoidea</taxon>
        <taxon>Psychidae</taxon>
        <taxon>Oiketicinae</taxon>
        <taxon>Eumeta</taxon>
    </lineage>
</organism>
<dbReference type="AlphaFoldDB" id="A0A4C1WV15"/>
<dbReference type="EMBL" id="BGZK01000648">
    <property type="protein sequence ID" value="GBP54472.1"/>
    <property type="molecule type" value="Genomic_DNA"/>
</dbReference>
<accession>A0A4C1WV15</accession>
<proteinExistence type="predicted"/>
<dbReference type="Proteomes" id="UP000299102">
    <property type="component" value="Unassembled WGS sequence"/>
</dbReference>
<evidence type="ECO:0000313" key="2">
    <source>
        <dbReference type="Proteomes" id="UP000299102"/>
    </source>
</evidence>
<protein>
    <submittedName>
        <fullName evidence="1">Uncharacterized protein</fullName>
    </submittedName>
</protein>
<comment type="caution">
    <text evidence="1">The sequence shown here is derived from an EMBL/GenBank/DDBJ whole genome shotgun (WGS) entry which is preliminary data.</text>
</comment>
<sequence length="199" mass="22591">MWRSQSDRAQRYTSRTADCPSGRLYVIRIKNESRVRESCFMNYSRRSDLNDDGVLRGALSRLVRPSVRRGRLLTARGPYRSCRASRLYMTVISVCYLSSCTGCKYTYTPSYSIARGRPIIVEWERDARHSAGLSLVRKLESQAAWALNSGRRRPHAPANWAAVKSETVCSMNRKSLCVGQAVQSQTRAKVIGRLTRSYA</sequence>
<reference evidence="1 2" key="1">
    <citation type="journal article" date="2019" name="Commun. Biol.">
        <title>The bagworm genome reveals a unique fibroin gene that provides high tensile strength.</title>
        <authorList>
            <person name="Kono N."/>
            <person name="Nakamura H."/>
            <person name="Ohtoshi R."/>
            <person name="Tomita M."/>
            <person name="Numata K."/>
            <person name="Arakawa K."/>
        </authorList>
    </citation>
    <scope>NUCLEOTIDE SEQUENCE [LARGE SCALE GENOMIC DNA]</scope>
</reference>
<evidence type="ECO:0000313" key="1">
    <source>
        <dbReference type="EMBL" id="GBP54472.1"/>
    </source>
</evidence>
<keyword evidence="2" id="KW-1185">Reference proteome</keyword>
<gene>
    <name evidence="1" type="ORF">EVAR_47341_1</name>
</gene>
<name>A0A4C1WV15_EUMVA</name>